<evidence type="ECO:0000313" key="2">
    <source>
        <dbReference type="Proteomes" id="UP000034563"/>
    </source>
</evidence>
<name>A0A0G1BPF0_9BACT</name>
<protein>
    <submittedName>
        <fullName evidence="1">Uncharacterized protein</fullName>
    </submittedName>
</protein>
<comment type="caution">
    <text evidence="1">The sequence shown here is derived from an EMBL/GenBank/DDBJ whole genome shotgun (WGS) entry which is preliminary data.</text>
</comment>
<proteinExistence type="predicted"/>
<organism evidence="1 2">
    <name type="scientific">Candidatus Azambacteria bacterium GW2011_GWA2_42_9</name>
    <dbReference type="NCBI Taxonomy" id="1618613"/>
    <lineage>
        <taxon>Bacteria</taxon>
        <taxon>Candidatus Azamiibacteriota</taxon>
    </lineage>
</organism>
<sequence>MFRELEKYFELENKNEEAKKIRIETNQIIDEYKEKKFSKEGFLIRLYDYAISLNVSKELLNTIRLGEIGKATFSEFDK</sequence>
<accession>A0A0G1BPF0</accession>
<reference evidence="1 2" key="1">
    <citation type="journal article" date="2015" name="Nature">
        <title>rRNA introns, odd ribosomes, and small enigmatic genomes across a large radiation of phyla.</title>
        <authorList>
            <person name="Brown C.T."/>
            <person name="Hug L.A."/>
            <person name="Thomas B.C."/>
            <person name="Sharon I."/>
            <person name="Castelle C.J."/>
            <person name="Singh A."/>
            <person name="Wilkins M.J."/>
            <person name="Williams K.H."/>
            <person name="Banfield J.F."/>
        </authorList>
    </citation>
    <scope>NUCLEOTIDE SEQUENCE [LARGE SCALE GENOMIC DNA]</scope>
</reference>
<dbReference type="EMBL" id="LCEQ01000015">
    <property type="protein sequence ID" value="KKS75275.1"/>
    <property type="molecule type" value="Genomic_DNA"/>
</dbReference>
<evidence type="ECO:0000313" key="1">
    <source>
        <dbReference type="EMBL" id="KKS75275.1"/>
    </source>
</evidence>
<gene>
    <name evidence="1" type="ORF">UV48_C0015G0033</name>
</gene>
<dbReference type="AlphaFoldDB" id="A0A0G1BPF0"/>
<dbReference type="Proteomes" id="UP000034563">
    <property type="component" value="Unassembled WGS sequence"/>
</dbReference>